<evidence type="ECO:0000313" key="2">
    <source>
        <dbReference type="Proteomes" id="UP000324222"/>
    </source>
</evidence>
<dbReference type="AlphaFoldDB" id="A0A5B7EV56"/>
<organism evidence="1 2">
    <name type="scientific">Portunus trituberculatus</name>
    <name type="common">Swimming crab</name>
    <name type="synonym">Neptunus trituberculatus</name>
    <dbReference type="NCBI Taxonomy" id="210409"/>
    <lineage>
        <taxon>Eukaryota</taxon>
        <taxon>Metazoa</taxon>
        <taxon>Ecdysozoa</taxon>
        <taxon>Arthropoda</taxon>
        <taxon>Crustacea</taxon>
        <taxon>Multicrustacea</taxon>
        <taxon>Malacostraca</taxon>
        <taxon>Eumalacostraca</taxon>
        <taxon>Eucarida</taxon>
        <taxon>Decapoda</taxon>
        <taxon>Pleocyemata</taxon>
        <taxon>Brachyura</taxon>
        <taxon>Eubrachyura</taxon>
        <taxon>Portunoidea</taxon>
        <taxon>Portunidae</taxon>
        <taxon>Portuninae</taxon>
        <taxon>Portunus</taxon>
    </lineage>
</organism>
<comment type="caution">
    <text evidence="1">The sequence shown here is derived from an EMBL/GenBank/DDBJ whole genome shotgun (WGS) entry which is preliminary data.</text>
</comment>
<dbReference type="Proteomes" id="UP000324222">
    <property type="component" value="Unassembled WGS sequence"/>
</dbReference>
<keyword evidence="2" id="KW-1185">Reference proteome</keyword>
<name>A0A5B7EV56_PORTR</name>
<sequence length="85" mass="9193">MGSHSLNVMCCSSATTILRASWNSNSSDHRGLMLCSSRAMRLCSLIHRWCATDDHRDALATSSTKVTSSYSSSTSSYALACKGRI</sequence>
<dbReference type="EMBL" id="VSRR010004194">
    <property type="protein sequence ID" value="MPC38870.1"/>
    <property type="molecule type" value="Genomic_DNA"/>
</dbReference>
<accession>A0A5B7EV56</accession>
<gene>
    <name evidence="1" type="ORF">E2C01_032385</name>
</gene>
<reference evidence="1 2" key="1">
    <citation type="submission" date="2019-05" db="EMBL/GenBank/DDBJ databases">
        <title>Another draft genome of Portunus trituberculatus and its Hox gene families provides insights of decapod evolution.</title>
        <authorList>
            <person name="Jeong J.-H."/>
            <person name="Song I."/>
            <person name="Kim S."/>
            <person name="Choi T."/>
            <person name="Kim D."/>
            <person name="Ryu S."/>
            <person name="Kim W."/>
        </authorList>
    </citation>
    <scope>NUCLEOTIDE SEQUENCE [LARGE SCALE GENOMIC DNA]</scope>
    <source>
        <tissue evidence="1">Muscle</tissue>
    </source>
</reference>
<protein>
    <submittedName>
        <fullName evidence="1">Uncharacterized protein</fullName>
    </submittedName>
</protein>
<proteinExistence type="predicted"/>
<evidence type="ECO:0000313" key="1">
    <source>
        <dbReference type="EMBL" id="MPC38870.1"/>
    </source>
</evidence>